<dbReference type="PANTHER" id="PTHR43280">
    <property type="entry name" value="ARAC-FAMILY TRANSCRIPTIONAL REGULATOR"/>
    <property type="match status" value="1"/>
</dbReference>
<dbReference type="GO" id="GO:0043565">
    <property type="term" value="F:sequence-specific DNA binding"/>
    <property type="evidence" value="ECO:0007669"/>
    <property type="project" value="InterPro"/>
</dbReference>
<reference evidence="5 6" key="1">
    <citation type="submission" date="2016-11" db="EMBL/GenBank/DDBJ databases">
        <title>Genome sequence and comparative genomic analysis of clinical strain Elizabethkingia meningoseptica 61421 PRCM.</title>
        <authorList>
            <person name="Wang M."/>
            <person name="Hu S."/>
            <person name="Cao L."/>
            <person name="Jiang T."/>
            <person name="Zhou Y."/>
            <person name="Ming D."/>
        </authorList>
    </citation>
    <scope>NUCLEOTIDE SEQUENCE [LARGE SCALE GENOMIC DNA]</scope>
    <source>
        <strain evidence="5 6">61421 PRCM</strain>
    </source>
</reference>
<dbReference type="AlphaFoldDB" id="A0A1T3FCU9"/>
<dbReference type="OrthoDB" id="2666928at2"/>
<keyword evidence="6" id="KW-1185">Reference proteome</keyword>
<proteinExistence type="predicted"/>
<dbReference type="Pfam" id="PF12833">
    <property type="entry name" value="HTH_18"/>
    <property type="match status" value="1"/>
</dbReference>
<keyword evidence="1" id="KW-0805">Transcription regulation</keyword>
<evidence type="ECO:0000259" key="4">
    <source>
        <dbReference type="PROSITE" id="PS01124"/>
    </source>
</evidence>
<evidence type="ECO:0000313" key="6">
    <source>
        <dbReference type="Proteomes" id="UP000188947"/>
    </source>
</evidence>
<feature type="domain" description="HTH araC/xylS-type" evidence="4">
    <location>
        <begin position="169"/>
        <end position="267"/>
    </location>
</feature>
<organism evidence="5 6">
    <name type="scientific">Elizabethkingia meningoseptica</name>
    <name type="common">Chryseobacterium meningosepticum</name>
    <dbReference type="NCBI Taxonomy" id="238"/>
    <lineage>
        <taxon>Bacteria</taxon>
        <taxon>Pseudomonadati</taxon>
        <taxon>Bacteroidota</taxon>
        <taxon>Flavobacteriia</taxon>
        <taxon>Flavobacteriales</taxon>
        <taxon>Weeksellaceae</taxon>
        <taxon>Elizabethkingia</taxon>
    </lineage>
</organism>
<dbReference type="InterPro" id="IPR020449">
    <property type="entry name" value="Tscrpt_reg_AraC-type_HTH"/>
</dbReference>
<evidence type="ECO:0000256" key="1">
    <source>
        <dbReference type="ARBA" id="ARBA00023015"/>
    </source>
</evidence>
<dbReference type="EMBL" id="MPOG01000003">
    <property type="protein sequence ID" value="OOH97592.1"/>
    <property type="molecule type" value="Genomic_DNA"/>
</dbReference>
<dbReference type="GO" id="GO:0003700">
    <property type="term" value="F:DNA-binding transcription factor activity"/>
    <property type="evidence" value="ECO:0007669"/>
    <property type="project" value="InterPro"/>
</dbReference>
<gene>
    <name evidence="5" type="ORF">BMF97_02940</name>
</gene>
<comment type="caution">
    <text evidence="5">The sequence shown here is derived from an EMBL/GenBank/DDBJ whole genome shotgun (WGS) entry which is preliminary data.</text>
</comment>
<evidence type="ECO:0000256" key="2">
    <source>
        <dbReference type="ARBA" id="ARBA00023125"/>
    </source>
</evidence>
<dbReference type="Gene3D" id="1.10.10.60">
    <property type="entry name" value="Homeodomain-like"/>
    <property type="match status" value="1"/>
</dbReference>
<keyword evidence="2" id="KW-0238">DNA-binding</keyword>
<dbReference type="PROSITE" id="PS01124">
    <property type="entry name" value="HTH_ARAC_FAMILY_2"/>
    <property type="match status" value="1"/>
</dbReference>
<accession>A0A1T3FCU9</accession>
<dbReference type="InterPro" id="IPR009057">
    <property type="entry name" value="Homeodomain-like_sf"/>
</dbReference>
<dbReference type="eggNOG" id="COG2207">
    <property type="taxonomic scope" value="Bacteria"/>
</dbReference>
<dbReference type="PANTHER" id="PTHR43280:SF32">
    <property type="entry name" value="TRANSCRIPTIONAL REGULATORY PROTEIN"/>
    <property type="match status" value="1"/>
</dbReference>
<dbReference type="PRINTS" id="PR00032">
    <property type="entry name" value="HTHARAC"/>
</dbReference>
<dbReference type="Proteomes" id="UP000188947">
    <property type="component" value="Unassembled WGS sequence"/>
</dbReference>
<dbReference type="SUPFAM" id="SSF46689">
    <property type="entry name" value="Homeodomain-like"/>
    <property type="match status" value="1"/>
</dbReference>
<sequence>MSIPDLISLTSAQLSGSNKTSLYAICIFLEDGGKHTVDFETFHVKEKHILFLTQDQINQFHLPANYKGKLLVFSENFLCQNDVQTQFFGQSSLFSDLFKSPYFSLGDRFEEIFSLFNFISEELSRPYNEVQVSILNNYLFNILLITERLYKPHEQDISLVIDSSKLLVSQFKSVVNEDLNKQYNLEYYAKKLNVGLRTLQNAFIEVEKQSPKQWLTDRMIIEIKRNLAYNDFRISEIAYNLGFKEVTNFTKFFKSKTNLTPSMFRESLLA</sequence>
<dbReference type="SMART" id="SM00342">
    <property type="entry name" value="HTH_ARAC"/>
    <property type="match status" value="1"/>
</dbReference>
<evidence type="ECO:0000313" key="5">
    <source>
        <dbReference type="EMBL" id="OOH97592.1"/>
    </source>
</evidence>
<keyword evidence="3" id="KW-0804">Transcription</keyword>
<protein>
    <submittedName>
        <fullName evidence="5">AraC family transcriptional regulator</fullName>
    </submittedName>
</protein>
<name>A0A1T3FCU9_ELIME</name>
<dbReference type="InterPro" id="IPR018060">
    <property type="entry name" value="HTH_AraC"/>
</dbReference>
<dbReference type="STRING" id="238.BBD35_01195"/>
<evidence type="ECO:0000256" key="3">
    <source>
        <dbReference type="ARBA" id="ARBA00023163"/>
    </source>
</evidence>